<protein>
    <recommendedName>
        <fullName evidence="4">Transcription factor 25</fullName>
    </recommendedName>
</protein>
<feature type="region of interest" description="Disordered" evidence="1">
    <location>
        <begin position="1"/>
        <end position="36"/>
    </location>
</feature>
<dbReference type="AlphaFoldDB" id="A0A9C7UP86"/>
<evidence type="ECO:0000256" key="1">
    <source>
        <dbReference type="SAM" id="MobiDB-lite"/>
    </source>
</evidence>
<dbReference type="GO" id="GO:1990112">
    <property type="term" value="C:RQC complex"/>
    <property type="evidence" value="ECO:0007669"/>
    <property type="project" value="TreeGrafter"/>
</dbReference>
<gene>
    <name evidence="2" type="ORF">GpartN1_g2404.t1</name>
</gene>
<dbReference type="Proteomes" id="UP001061958">
    <property type="component" value="Unassembled WGS sequence"/>
</dbReference>
<dbReference type="InterPro" id="IPR011990">
    <property type="entry name" value="TPR-like_helical_dom_sf"/>
</dbReference>
<name>A0A9C7UP86_9RHOD</name>
<feature type="compositionally biased region" description="Basic and acidic residues" evidence="1">
    <location>
        <begin position="7"/>
        <end position="31"/>
    </location>
</feature>
<organism evidence="2 3">
    <name type="scientific">Galdieria partita</name>
    <dbReference type="NCBI Taxonomy" id="83374"/>
    <lineage>
        <taxon>Eukaryota</taxon>
        <taxon>Rhodophyta</taxon>
        <taxon>Bangiophyceae</taxon>
        <taxon>Galdieriales</taxon>
        <taxon>Galdieriaceae</taxon>
        <taxon>Galdieria</taxon>
    </lineage>
</organism>
<comment type="caution">
    <text evidence="2">The sequence shown here is derived from an EMBL/GenBank/DDBJ whole genome shotgun (WGS) entry which is preliminary data.</text>
</comment>
<dbReference type="Pfam" id="PF04910">
    <property type="entry name" value="Tcf25"/>
    <property type="match status" value="1"/>
</dbReference>
<feature type="compositionally biased region" description="Acidic residues" evidence="1">
    <location>
        <begin position="56"/>
        <end position="65"/>
    </location>
</feature>
<evidence type="ECO:0008006" key="4">
    <source>
        <dbReference type="Google" id="ProtNLM"/>
    </source>
</evidence>
<evidence type="ECO:0000313" key="3">
    <source>
        <dbReference type="Proteomes" id="UP001061958"/>
    </source>
</evidence>
<reference evidence="2" key="2">
    <citation type="submission" date="2022-01" db="EMBL/GenBank/DDBJ databases">
        <authorList>
            <person name="Hirooka S."/>
            <person name="Miyagishima S.Y."/>
        </authorList>
    </citation>
    <scope>NUCLEOTIDE SEQUENCE</scope>
    <source>
        <strain evidence="2">NBRC 102759</strain>
    </source>
</reference>
<sequence length="597" mass="68941">MSTRQLRRLERELKAVSLKPEQETEQQSKSDEEPEFFQSVKSPFLLLQSSVGDTLTEDAEKEEFEEQRVHSQTQGSSKNSASNFDEKKKKKKRRSRFRRRNSFSEDGDEVRGQKELSQVGIKEQVIGMGLSKVFWVDPSRLHSKREIRKLFGSNIEGLQDSNDRKQVRGRRTDTRVRSRLGSNFVAKHKSLLVSPEVDWLGTPKDIRLTFVEEDISGYKWFRYDFDGIFVSSRNEFENVVELGDPSLLVDFVNRYPYHVEALVRLSESYALMGEPERSVNLLERVIYILEGAWPPNFKPFRGSCRLKLEEGSNYLLFVVLFRYSHALVRRGLYETSLQVIKLLYNFDWEYDPMGALLYMDTVSILAHDYMFVINSFESASHVKLESLPNYRMNYALAKFCLGHDDANKELLDAILTFPETVLTMLETWKLDIDETYLYILESFSRRHDELASSVANMLHKISKVFVSIAESAWNSVPVRNWLLECVMTACSWIDQGSQRVDKRNDFGLLDTHLFSHVSVADFAHDSSSLPANLIQQQNPIGVAEEEEAAFVENHEGNYASLWRILVDNLFGNDSTNVRYADDNNGLSESEDNNHDDQ</sequence>
<dbReference type="EMBL" id="BQMJ01000017">
    <property type="protein sequence ID" value="GJQ10613.1"/>
    <property type="molecule type" value="Genomic_DNA"/>
</dbReference>
<proteinExistence type="predicted"/>
<dbReference type="SUPFAM" id="SSF48452">
    <property type="entry name" value="TPR-like"/>
    <property type="match status" value="1"/>
</dbReference>
<feature type="compositionally biased region" description="Polar residues" evidence="1">
    <location>
        <begin position="70"/>
        <end position="81"/>
    </location>
</feature>
<feature type="compositionally biased region" description="Basic residues" evidence="1">
    <location>
        <begin position="88"/>
        <end position="101"/>
    </location>
</feature>
<dbReference type="PANTHER" id="PTHR22684:SF0">
    <property type="entry name" value="RIBOSOME QUALITY CONTROL COMPLEX SUBUNIT TCF25"/>
    <property type="match status" value="1"/>
</dbReference>
<accession>A0A9C7UP86</accession>
<dbReference type="InterPro" id="IPR006994">
    <property type="entry name" value="TCF25/Rqc1"/>
</dbReference>
<dbReference type="OrthoDB" id="4490at2759"/>
<feature type="region of interest" description="Disordered" evidence="1">
    <location>
        <begin position="56"/>
        <end position="115"/>
    </location>
</feature>
<keyword evidence="3" id="KW-1185">Reference proteome</keyword>
<reference evidence="2" key="1">
    <citation type="journal article" date="2022" name="Proc. Natl. Acad. Sci. U.S.A.">
        <title>Life cycle and functional genomics of the unicellular red alga Galdieria for elucidating algal and plant evolution and industrial use.</title>
        <authorList>
            <person name="Hirooka S."/>
            <person name="Itabashi T."/>
            <person name="Ichinose T.M."/>
            <person name="Onuma R."/>
            <person name="Fujiwara T."/>
            <person name="Yamashita S."/>
            <person name="Jong L.W."/>
            <person name="Tomita R."/>
            <person name="Iwane A.H."/>
            <person name="Miyagishima S.Y."/>
        </authorList>
    </citation>
    <scope>NUCLEOTIDE SEQUENCE</scope>
    <source>
        <strain evidence="2">NBRC 102759</strain>
    </source>
</reference>
<dbReference type="PANTHER" id="PTHR22684">
    <property type="entry name" value="NULP1-RELATED"/>
    <property type="match status" value="1"/>
</dbReference>
<evidence type="ECO:0000313" key="2">
    <source>
        <dbReference type="EMBL" id="GJQ10613.1"/>
    </source>
</evidence>